<accession>B3E097</accession>
<keyword evidence="1" id="KW-0472">Membrane</keyword>
<protein>
    <submittedName>
        <fullName evidence="2">Uncharacterized protein</fullName>
    </submittedName>
</protein>
<organism evidence="2 3">
    <name type="scientific">Methylacidiphilum infernorum (isolate V4)</name>
    <name type="common">Methylokorus infernorum (strain V4)</name>
    <dbReference type="NCBI Taxonomy" id="481448"/>
    <lineage>
        <taxon>Bacteria</taxon>
        <taxon>Pseudomonadati</taxon>
        <taxon>Verrucomicrobiota</taxon>
        <taxon>Methylacidiphilae</taxon>
        <taxon>Methylacidiphilales</taxon>
        <taxon>Methylacidiphilaceae</taxon>
        <taxon>Methylacidiphilum (ex Ratnadevi et al. 2023)</taxon>
    </lineage>
</organism>
<feature type="transmembrane region" description="Helical" evidence="1">
    <location>
        <begin position="122"/>
        <end position="140"/>
    </location>
</feature>
<gene>
    <name evidence="2" type="ordered locus">Minf_2272</name>
</gene>
<dbReference type="eggNOG" id="ENOG50305Q9">
    <property type="taxonomic scope" value="Bacteria"/>
</dbReference>
<feature type="transmembrane region" description="Helical" evidence="1">
    <location>
        <begin position="65"/>
        <end position="85"/>
    </location>
</feature>
<evidence type="ECO:0000313" key="2">
    <source>
        <dbReference type="EMBL" id="ACD84326.1"/>
    </source>
</evidence>
<dbReference type="OrthoDB" id="195912at2"/>
<evidence type="ECO:0000256" key="1">
    <source>
        <dbReference type="SAM" id="Phobius"/>
    </source>
</evidence>
<dbReference type="KEGG" id="min:Minf_2272"/>
<name>B3E097_METI4</name>
<dbReference type="RefSeq" id="WP_012464606.1">
    <property type="nucleotide sequence ID" value="NC_010794.1"/>
</dbReference>
<dbReference type="STRING" id="481448.Minf_2272"/>
<feature type="transmembrane region" description="Helical" evidence="1">
    <location>
        <begin position="21"/>
        <end position="45"/>
    </location>
</feature>
<dbReference type="AlphaFoldDB" id="B3E097"/>
<dbReference type="HOGENOM" id="CLU_1684536_0_0_0"/>
<evidence type="ECO:0000313" key="3">
    <source>
        <dbReference type="Proteomes" id="UP000009149"/>
    </source>
</evidence>
<keyword evidence="1" id="KW-1133">Transmembrane helix</keyword>
<proteinExistence type="predicted"/>
<feature type="transmembrane region" description="Helical" evidence="1">
    <location>
        <begin position="97"/>
        <end position="116"/>
    </location>
</feature>
<sequence>MNYPTTFETVSYPRVKTWVGIVALTRLFCLVYCWIAVPALLAYFYEILSRAGADHLFILKRVVERNFLLLAADGLFIGLSSLLLFKTRKLGQKEEHELLPFWGMLWIGYLVARLSTPGHVPLSPWMGIYALFFGLIVVVLKKGLGVMEKKEVKKKR</sequence>
<reference evidence="2 3" key="1">
    <citation type="journal article" date="2008" name="Biol. Direct">
        <title>Complete genome sequence of the extremely acidophilic methanotroph isolate V4, Methylacidiphilum infernorum, a representative of the bacterial phylum Verrucomicrobia.</title>
        <authorList>
            <person name="Hou S."/>
            <person name="Makarova K.S."/>
            <person name="Saw J.H."/>
            <person name="Senin P."/>
            <person name="Ly B.V."/>
            <person name="Zhou Z."/>
            <person name="Ren Y."/>
            <person name="Wang J."/>
            <person name="Galperin M.Y."/>
            <person name="Omelchenko M.V."/>
            <person name="Wolf Y.I."/>
            <person name="Yutin N."/>
            <person name="Koonin E.V."/>
            <person name="Stott M.B."/>
            <person name="Mountain B.W."/>
            <person name="Crowe M.A."/>
            <person name="Smirnova A.V."/>
            <person name="Dunfield P.F."/>
            <person name="Feng L."/>
            <person name="Wang L."/>
            <person name="Alam M."/>
        </authorList>
    </citation>
    <scope>NUCLEOTIDE SEQUENCE [LARGE SCALE GENOMIC DNA]</scope>
    <source>
        <strain evidence="3">Isolate V4</strain>
    </source>
</reference>
<keyword evidence="1" id="KW-0812">Transmembrane</keyword>
<dbReference type="EMBL" id="CP000975">
    <property type="protein sequence ID" value="ACD84326.1"/>
    <property type="molecule type" value="Genomic_DNA"/>
</dbReference>
<dbReference type="Proteomes" id="UP000009149">
    <property type="component" value="Chromosome"/>
</dbReference>